<dbReference type="InterPro" id="IPR027417">
    <property type="entry name" value="P-loop_NTPase"/>
</dbReference>
<comment type="caution">
    <text evidence="1">The sequence shown here is derived from an EMBL/GenBank/DDBJ whole genome shotgun (WGS) entry which is preliminary data.</text>
</comment>
<accession>A0AAN9MV39</accession>
<evidence type="ECO:0000313" key="1">
    <source>
        <dbReference type="EMBL" id="KAK7361242.1"/>
    </source>
</evidence>
<reference evidence="1 2" key="1">
    <citation type="submission" date="2024-01" db="EMBL/GenBank/DDBJ databases">
        <title>The genomes of 5 underutilized Papilionoideae crops provide insights into root nodulation and disease resistanc.</title>
        <authorList>
            <person name="Jiang F."/>
        </authorList>
    </citation>
    <scope>NUCLEOTIDE SEQUENCE [LARGE SCALE GENOMIC DNA]</scope>
    <source>
        <strain evidence="1">LVBAO_FW01</strain>
        <tissue evidence="1">Leaves</tissue>
    </source>
</reference>
<dbReference type="EMBL" id="JAYMYQ010000001">
    <property type="protein sequence ID" value="KAK7361242.1"/>
    <property type="molecule type" value="Genomic_DNA"/>
</dbReference>
<evidence type="ECO:0000313" key="2">
    <source>
        <dbReference type="Proteomes" id="UP001367508"/>
    </source>
</evidence>
<protein>
    <submittedName>
        <fullName evidence="1">Uncharacterized protein</fullName>
    </submittedName>
</protein>
<dbReference type="Gene3D" id="3.40.50.300">
    <property type="entry name" value="P-loop containing nucleotide triphosphate hydrolases"/>
    <property type="match status" value="1"/>
</dbReference>
<dbReference type="Proteomes" id="UP001367508">
    <property type="component" value="Unassembled WGS sequence"/>
</dbReference>
<sequence>MTKFPQRARRFYFDFPERASPLRMALCFGHLNQFVHLLTDLRVTRCLWCASKKLLQGAGRHGDALLGGIPSWCSWLPPTRRSSSSELPTEFWRELVSWGIMECEIIREKPKKDRGRDQSDNASYMRLYLNRCVAYCVVPPIVRRFTLGASSRAHAWLGLVSYIRVHCWLRFLPAFDHSFEAHFTSAFTHYQKGEGPRRLPVSHLLEGLPNSRCWCPTGSRDKRDVGEKLVHATNIFSQRNVKEASLEESDAQYNKSYQSVDSKALLLKVVEILEKRKTLLVWHQREEFLKILKDNQTLIRGGETSSGKITQTLLLSWIQ</sequence>
<name>A0AAN9MV39_CANGL</name>
<gene>
    <name evidence="1" type="ORF">VNO77_03290</name>
</gene>
<keyword evidence="2" id="KW-1185">Reference proteome</keyword>
<proteinExistence type="predicted"/>
<dbReference type="AlphaFoldDB" id="A0AAN9MV39"/>
<organism evidence="1 2">
    <name type="scientific">Canavalia gladiata</name>
    <name type="common">Sword bean</name>
    <name type="synonym">Dolichos gladiatus</name>
    <dbReference type="NCBI Taxonomy" id="3824"/>
    <lineage>
        <taxon>Eukaryota</taxon>
        <taxon>Viridiplantae</taxon>
        <taxon>Streptophyta</taxon>
        <taxon>Embryophyta</taxon>
        <taxon>Tracheophyta</taxon>
        <taxon>Spermatophyta</taxon>
        <taxon>Magnoliopsida</taxon>
        <taxon>eudicotyledons</taxon>
        <taxon>Gunneridae</taxon>
        <taxon>Pentapetalae</taxon>
        <taxon>rosids</taxon>
        <taxon>fabids</taxon>
        <taxon>Fabales</taxon>
        <taxon>Fabaceae</taxon>
        <taxon>Papilionoideae</taxon>
        <taxon>50 kb inversion clade</taxon>
        <taxon>NPAAA clade</taxon>
        <taxon>indigoferoid/millettioid clade</taxon>
        <taxon>Phaseoleae</taxon>
        <taxon>Canavalia</taxon>
    </lineage>
</organism>